<keyword evidence="9 12" id="KW-0456">Lyase</keyword>
<dbReference type="Proteomes" id="UP001500843">
    <property type="component" value="Unassembled WGS sequence"/>
</dbReference>
<dbReference type="PRINTS" id="PR00146">
    <property type="entry name" value="DHPICSNTHASE"/>
</dbReference>
<keyword evidence="15" id="KW-1185">Reference proteome</keyword>
<keyword evidence="6 12" id="KW-0028">Amino-acid biosynthesis</keyword>
<dbReference type="NCBIfam" id="TIGR00674">
    <property type="entry name" value="dapA"/>
    <property type="match status" value="1"/>
</dbReference>
<dbReference type="EC" id="4.3.3.7" evidence="4 12"/>
<comment type="function">
    <text evidence="1 12">Catalyzes the condensation of (S)-aspartate-beta-semialdehyde [(S)-ASA] and pyruvate to 4-hydroxy-tetrahydrodipicolinate (HTPA).</text>
</comment>
<dbReference type="InterPro" id="IPR020624">
    <property type="entry name" value="Schiff_base-form_aldolases_CS"/>
</dbReference>
<evidence type="ECO:0000256" key="7">
    <source>
        <dbReference type="ARBA" id="ARBA00022915"/>
    </source>
</evidence>
<dbReference type="CDD" id="cd00950">
    <property type="entry name" value="DHDPS"/>
    <property type="match status" value="1"/>
</dbReference>
<comment type="caution">
    <text evidence="12">Was originally thought to be a dihydrodipicolinate synthase (DHDPS), catalyzing the condensation of (S)-aspartate-beta-semialdehyde [(S)-ASA] and pyruvate to dihydrodipicolinate (DHDP). However, it was shown in E.coli that the product of the enzymatic reaction is not dihydrodipicolinate but in fact (4S)-4-hydroxy-2,3,4,5-tetrahydro-(2S)-dipicolinic acid (HTPA), and that the consecutive dehydration reaction leading to DHDP is not spontaneous but catalyzed by DapB.</text>
</comment>
<evidence type="ECO:0000313" key="14">
    <source>
        <dbReference type="EMBL" id="GAA4706101.1"/>
    </source>
</evidence>
<dbReference type="Gene3D" id="3.20.20.70">
    <property type="entry name" value="Aldolase class I"/>
    <property type="match status" value="1"/>
</dbReference>
<feature type="site" description="Part of a proton relay during catalysis" evidence="12">
    <location>
        <position position="116"/>
    </location>
</feature>
<dbReference type="PANTHER" id="PTHR12128:SF66">
    <property type="entry name" value="4-HYDROXY-2-OXOGLUTARATE ALDOLASE, MITOCHONDRIAL"/>
    <property type="match status" value="1"/>
</dbReference>
<dbReference type="InterPro" id="IPR005263">
    <property type="entry name" value="DapA"/>
</dbReference>
<protein>
    <recommendedName>
        <fullName evidence="4 12">4-hydroxy-tetrahydrodipicolinate synthase</fullName>
        <shortName evidence="12">HTPA synthase</shortName>
        <ecNumber evidence="4 12">4.3.3.7</ecNumber>
    </recommendedName>
</protein>
<dbReference type="PANTHER" id="PTHR12128">
    <property type="entry name" value="DIHYDRODIPICOLINATE SYNTHASE"/>
    <property type="match status" value="1"/>
</dbReference>
<accession>A0ABP8XHC2</accession>
<dbReference type="HAMAP" id="MF_00418">
    <property type="entry name" value="DapA"/>
    <property type="match status" value="1"/>
</dbReference>
<evidence type="ECO:0000256" key="11">
    <source>
        <dbReference type="ARBA" id="ARBA00047836"/>
    </source>
</evidence>
<feature type="active site" description="Proton donor/acceptor" evidence="12">
    <location>
        <position position="142"/>
    </location>
</feature>
<dbReference type="PROSITE" id="PS00665">
    <property type="entry name" value="DHDPS_1"/>
    <property type="match status" value="1"/>
</dbReference>
<evidence type="ECO:0000256" key="10">
    <source>
        <dbReference type="ARBA" id="ARBA00023270"/>
    </source>
</evidence>
<evidence type="ECO:0000256" key="8">
    <source>
        <dbReference type="ARBA" id="ARBA00023154"/>
    </source>
</evidence>
<comment type="pathway">
    <text evidence="2 12">Amino-acid biosynthesis; L-lysine biosynthesis via DAP pathway; (S)-tetrahydrodipicolinate from L-aspartate: step 3/4.</text>
</comment>
<evidence type="ECO:0000256" key="2">
    <source>
        <dbReference type="ARBA" id="ARBA00005120"/>
    </source>
</evidence>
<comment type="similarity">
    <text evidence="3 12 13">Belongs to the DapA family.</text>
</comment>
<reference evidence="15" key="1">
    <citation type="journal article" date="2019" name="Int. J. Syst. Evol. Microbiol.">
        <title>The Global Catalogue of Microorganisms (GCM) 10K type strain sequencing project: providing services to taxonomists for standard genome sequencing and annotation.</title>
        <authorList>
            <consortium name="The Broad Institute Genomics Platform"/>
            <consortium name="The Broad Institute Genome Sequencing Center for Infectious Disease"/>
            <person name="Wu L."/>
            <person name="Ma J."/>
        </authorList>
    </citation>
    <scope>NUCLEOTIDE SEQUENCE [LARGE SCALE GENOMIC DNA]</scope>
    <source>
        <strain evidence="15">JCM 17975</strain>
    </source>
</reference>
<proteinExistence type="inferred from homology"/>
<dbReference type="Pfam" id="PF00701">
    <property type="entry name" value="DHDPS"/>
    <property type="match status" value="1"/>
</dbReference>
<feature type="binding site" evidence="12">
    <location>
        <position position="54"/>
    </location>
    <ligand>
        <name>pyruvate</name>
        <dbReference type="ChEBI" id="CHEBI:15361"/>
    </ligand>
</feature>
<name>A0ABP8XHC2_9MICO</name>
<keyword evidence="7 12" id="KW-0220">Diaminopimelate biosynthesis</keyword>
<evidence type="ECO:0000256" key="5">
    <source>
        <dbReference type="ARBA" id="ARBA00022490"/>
    </source>
</evidence>
<dbReference type="EMBL" id="BAABHM010000012">
    <property type="protein sequence ID" value="GAA4706101.1"/>
    <property type="molecule type" value="Genomic_DNA"/>
</dbReference>
<dbReference type="InterPro" id="IPR002220">
    <property type="entry name" value="DapA-like"/>
</dbReference>
<comment type="caution">
    <text evidence="14">The sequence shown here is derived from an EMBL/GenBank/DDBJ whole genome shotgun (WGS) entry which is preliminary data.</text>
</comment>
<evidence type="ECO:0000256" key="1">
    <source>
        <dbReference type="ARBA" id="ARBA00003294"/>
    </source>
</evidence>
<dbReference type="SUPFAM" id="SSF51569">
    <property type="entry name" value="Aldolase"/>
    <property type="match status" value="1"/>
</dbReference>
<evidence type="ECO:0000256" key="6">
    <source>
        <dbReference type="ARBA" id="ARBA00022605"/>
    </source>
</evidence>
<keyword evidence="5 12" id="KW-0963">Cytoplasm</keyword>
<evidence type="ECO:0000256" key="13">
    <source>
        <dbReference type="PIRNR" id="PIRNR001365"/>
    </source>
</evidence>
<evidence type="ECO:0000256" key="9">
    <source>
        <dbReference type="ARBA" id="ARBA00023239"/>
    </source>
</evidence>
<evidence type="ECO:0000313" key="15">
    <source>
        <dbReference type="Proteomes" id="UP001500843"/>
    </source>
</evidence>
<keyword evidence="8 12" id="KW-0457">Lysine biosynthesis</keyword>
<sequence>MVLPATSVRPFGAVLTAMVTPMTPDGAIDLKAAAKLAKKLIDDGNDGLVLSGTTGESPVTHTPEKVDLVAAVVEAVGDRAVVLAGAGSNDTAHAIRMATQAADAGADGLLVVSPYYSRPTQEGLYQHFAAVADSTDLPVMLYDIPGRTGVRIAPETFARIAEHPRVVANKDATGDVWSAEQLIEATGLAWYSGDDGLLLPSLSVGGAGIVSVAAHVVGQKFAEVVRLWDAGDHTAALQVFRTTVPVINALNGAGAQAVMAKAALQAQGVLEHRTLRLPNVAASDHEVAHLRAVLIASGVIPASATPMSPPELPEDASAIIGHPAIATPR</sequence>
<evidence type="ECO:0000256" key="12">
    <source>
        <dbReference type="HAMAP-Rule" id="MF_00418"/>
    </source>
</evidence>
<dbReference type="PIRSF" id="PIRSF001365">
    <property type="entry name" value="DHDPS"/>
    <property type="match status" value="1"/>
</dbReference>
<evidence type="ECO:0000256" key="4">
    <source>
        <dbReference type="ARBA" id="ARBA00012086"/>
    </source>
</evidence>
<comment type="subcellular location">
    <subcellularLocation>
        <location evidence="12">Cytoplasm</location>
    </subcellularLocation>
</comment>
<organism evidence="14 15">
    <name type="scientific">Promicromonospora umidemergens</name>
    <dbReference type="NCBI Taxonomy" id="629679"/>
    <lineage>
        <taxon>Bacteria</taxon>
        <taxon>Bacillati</taxon>
        <taxon>Actinomycetota</taxon>
        <taxon>Actinomycetes</taxon>
        <taxon>Micrococcales</taxon>
        <taxon>Promicromonosporaceae</taxon>
        <taxon>Promicromonospora</taxon>
    </lineage>
</organism>
<dbReference type="InterPro" id="IPR020625">
    <property type="entry name" value="Schiff_base-form_aldolases_AS"/>
</dbReference>
<comment type="catalytic activity">
    <reaction evidence="11 12">
        <text>L-aspartate 4-semialdehyde + pyruvate = (2S,4S)-4-hydroxy-2,3,4,5-tetrahydrodipicolinate + H2O + H(+)</text>
        <dbReference type="Rhea" id="RHEA:34171"/>
        <dbReference type="ChEBI" id="CHEBI:15361"/>
        <dbReference type="ChEBI" id="CHEBI:15377"/>
        <dbReference type="ChEBI" id="CHEBI:15378"/>
        <dbReference type="ChEBI" id="CHEBI:67139"/>
        <dbReference type="ChEBI" id="CHEBI:537519"/>
        <dbReference type="EC" id="4.3.3.7"/>
    </reaction>
</comment>
<dbReference type="PROSITE" id="PS00666">
    <property type="entry name" value="DHDPS_2"/>
    <property type="match status" value="1"/>
</dbReference>
<dbReference type="InterPro" id="IPR013785">
    <property type="entry name" value="Aldolase_TIM"/>
</dbReference>
<evidence type="ECO:0000256" key="3">
    <source>
        <dbReference type="ARBA" id="ARBA00007592"/>
    </source>
</evidence>
<feature type="active site" description="Schiff-base intermediate with substrate" evidence="12">
    <location>
        <position position="170"/>
    </location>
</feature>
<feature type="binding site" evidence="12">
    <location>
        <position position="210"/>
    </location>
    <ligand>
        <name>pyruvate</name>
        <dbReference type="ChEBI" id="CHEBI:15361"/>
    </ligand>
</feature>
<keyword evidence="10 12" id="KW-0704">Schiff base</keyword>
<gene>
    <name evidence="14" type="primary">dapA_1</name>
    <name evidence="12" type="synonym">dapA</name>
    <name evidence="14" type="ORF">GCM10023198_30150</name>
</gene>
<dbReference type="SMART" id="SM01130">
    <property type="entry name" value="DHDPS"/>
    <property type="match status" value="1"/>
</dbReference>
<comment type="subunit">
    <text evidence="12">Homotetramer; dimer of dimers.</text>
</comment>
<feature type="site" description="Part of a proton relay during catalysis" evidence="12">
    <location>
        <position position="53"/>
    </location>
</feature>